<keyword evidence="4 10" id="KW-0963">Cytoplasm</keyword>
<name>A0A4R3RGC1_9HYPH</name>
<dbReference type="SUPFAM" id="SSF55979">
    <property type="entry name" value="DNA clamp"/>
    <property type="match status" value="3"/>
</dbReference>
<evidence type="ECO:0000256" key="5">
    <source>
        <dbReference type="ARBA" id="ARBA00022679"/>
    </source>
</evidence>
<keyword evidence="8 10" id="KW-0239">DNA-directed DNA polymerase</keyword>
<dbReference type="GO" id="GO:0008408">
    <property type="term" value="F:3'-5' exonuclease activity"/>
    <property type="evidence" value="ECO:0007669"/>
    <property type="project" value="InterPro"/>
</dbReference>
<dbReference type="RefSeq" id="WP_132552827.1">
    <property type="nucleotide sequence ID" value="NZ_SMBK01000013.1"/>
</dbReference>
<dbReference type="GO" id="GO:0003887">
    <property type="term" value="F:DNA-directed DNA polymerase activity"/>
    <property type="evidence" value="ECO:0007669"/>
    <property type="project" value="UniProtKB-UniRule"/>
</dbReference>
<dbReference type="PIRSF" id="PIRSF000804">
    <property type="entry name" value="DNA_pol_III_b"/>
    <property type="match status" value="1"/>
</dbReference>
<keyword evidence="7 10" id="KW-0235">DNA replication</keyword>
<dbReference type="CDD" id="cd00140">
    <property type="entry name" value="beta_clamp"/>
    <property type="match status" value="1"/>
</dbReference>
<dbReference type="InterPro" id="IPR001001">
    <property type="entry name" value="DNA_polIII_beta"/>
</dbReference>
<comment type="function">
    <text evidence="10">Confers DNA tethering and processivity to DNA polymerases and other proteins. Acts as a clamp, forming a ring around DNA (a reaction catalyzed by the clamp-loading complex) which diffuses in an ATP-independent manner freely and bidirectionally along dsDNA. Initially characterized for its ability to contact the catalytic subunit of DNA polymerase III (Pol III), a complex, multichain enzyme responsible for most of the replicative synthesis in bacteria; Pol III exhibits 3'-5' exonuclease proofreading activity. The beta chain is required for initiation of replication as well as for processivity of DNA replication.</text>
</comment>
<evidence type="ECO:0000256" key="6">
    <source>
        <dbReference type="ARBA" id="ARBA00022695"/>
    </source>
</evidence>
<dbReference type="GO" id="GO:0009360">
    <property type="term" value="C:DNA polymerase III complex"/>
    <property type="evidence" value="ECO:0007669"/>
    <property type="project" value="InterPro"/>
</dbReference>
<evidence type="ECO:0000259" key="11">
    <source>
        <dbReference type="Pfam" id="PF00712"/>
    </source>
</evidence>
<sequence>MKFSIEKSVIAKAIAHASRIVEKRSTIPILANVVLRADGAELSLRTTDLDLEASLTIPADVDVAGATTVPATLLSDIVRKLAGDTVSFVMEAGGDSIMVGAGRSKFKLQCLPEHDMPDLNVGAFSHDFTMPAAHLKKLIGRTQFAISTEETRYYLNGIFMHAADELGRPVLRAVATDGHRLARVDVEQPHGASGMPGIIIPRKTVGEFDKILEAGDVTVEVSDTKIRLTAGTTVITSKLIDGTFPQYEKVIPTTNNKVAIADATAIKASTDRVATVSSERGKAVKMTFSAGNLHLFVSNPDMGNAEDDVEIDYDADDLDIGFNARYINDILNNIDSKRARIILGDAGSPAIIRDEEGDDTLFILMPMRV</sequence>
<comment type="subcellular location">
    <subcellularLocation>
        <location evidence="1 10">Cytoplasm</location>
    </subcellularLocation>
</comment>
<proteinExistence type="inferred from homology"/>
<dbReference type="Gene3D" id="3.70.10.10">
    <property type="match status" value="1"/>
</dbReference>
<accession>A0A4R3RGC1</accession>
<keyword evidence="6 10" id="KW-0548">Nucleotidyltransferase</keyword>
<dbReference type="InterPro" id="IPR022634">
    <property type="entry name" value="DNA_polIII_beta_N"/>
</dbReference>
<dbReference type="Gene3D" id="3.10.150.10">
    <property type="entry name" value="DNA Polymerase III, subunit A, domain 2"/>
    <property type="match status" value="1"/>
</dbReference>
<organism evidence="14 15">
    <name type="scientific">Rhizobium azibense</name>
    <dbReference type="NCBI Taxonomy" id="1136135"/>
    <lineage>
        <taxon>Bacteria</taxon>
        <taxon>Pseudomonadati</taxon>
        <taxon>Pseudomonadota</taxon>
        <taxon>Alphaproteobacteria</taxon>
        <taxon>Hyphomicrobiales</taxon>
        <taxon>Rhizobiaceae</taxon>
        <taxon>Rhizobium/Agrobacterium group</taxon>
        <taxon>Rhizobium</taxon>
    </lineage>
</organism>
<keyword evidence="5 10" id="KW-0808">Transferase</keyword>
<evidence type="ECO:0000259" key="12">
    <source>
        <dbReference type="Pfam" id="PF02767"/>
    </source>
</evidence>
<evidence type="ECO:0000256" key="7">
    <source>
        <dbReference type="ARBA" id="ARBA00022705"/>
    </source>
</evidence>
<dbReference type="Pfam" id="PF02768">
    <property type="entry name" value="DNA_pol3_beta_3"/>
    <property type="match status" value="1"/>
</dbReference>
<comment type="similarity">
    <text evidence="2 10">Belongs to the beta sliding clamp family.</text>
</comment>
<keyword evidence="9" id="KW-0238">DNA-binding</keyword>
<dbReference type="PANTHER" id="PTHR30478">
    <property type="entry name" value="DNA POLYMERASE III SUBUNIT BETA"/>
    <property type="match status" value="1"/>
</dbReference>
<reference evidence="14 15" key="1">
    <citation type="submission" date="2019-03" db="EMBL/GenBank/DDBJ databases">
        <title>Genomic Encyclopedia of Type Strains, Phase IV (KMG-V): Genome sequencing to study the core and pangenomes of soil and plant-associated prokaryotes.</title>
        <authorList>
            <person name="Whitman W."/>
        </authorList>
    </citation>
    <scope>NUCLEOTIDE SEQUENCE [LARGE SCALE GENOMIC DNA]</scope>
    <source>
        <strain evidence="14 15">IE4868</strain>
    </source>
</reference>
<comment type="caution">
    <text evidence="14">The sequence shown here is derived from an EMBL/GenBank/DDBJ whole genome shotgun (WGS) entry which is preliminary data.</text>
</comment>
<dbReference type="Pfam" id="PF02767">
    <property type="entry name" value="DNA_pol3_beta_2"/>
    <property type="match status" value="1"/>
</dbReference>
<dbReference type="GO" id="GO:0005737">
    <property type="term" value="C:cytoplasm"/>
    <property type="evidence" value="ECO:0007669"/>
    <property type="project" value="UniProtKB-SubCell"/>
</dbReference>
<dbReference type="SMART" id="SM00480">
    <property type="entry name" value="POL3Bc"/>
    <property type="match status" value="1"/>
</dbReference>
<dbReference type="Proteomes" id="UP000295507">
    <property type="component" value="Unassembled WGS sequence"/>
</dbReference>
<feature type="domain" description="DNA polymerase III beta sliding clamp N-terminal" evidence="11">
    <location>
        <begin position="1"/>
        <end position="119"/>
    </location>
</feature>
<dbReference type="PANTHER" id="PTHR30478:SF0">
    <property type="entry name" value="BETA SLIDING CLAMP"/>
    <property type="match status" value="1"/>
</dbReference>
<dbReference type="InterPro" id="IPR046938">
    <property type="entry name" value="DNA_clamp_sf"/>
</dbReference>
<gene>
    <name evidence="14" type="ORF">EV129_11334</name>
</gene>
<evidence type="ECO:0000313" key="14">
    <source>
        <dbReference type="EMBL" id="TCU34051.1"/>
    </source>
</evidence>
<evidence type="ECO:0000256" key="4">
    <source>
        <dbReference type="ARBA" id="ARBA00022490"/>
    </source>
</evidence>
<dbReference type="AlphaFoldDB" id="A0A4R3RGC1"/>
<dbReference type="GO" id="GO:0006271">
    <property type="term" value="P:DNA strand elongation involved in DNA replication"/>
    <property type="evidence" value="ECO:0007669"/>
    <property type="project" value="TreeGrafter"/>
</dbReference>
<feature type="domain" description="DNA polymerase III beta sliding clamp C-terminal" evidence="13">
    <location>
        <begin position="249"/>
        <end position="368"/>
    </location>
</feature>
<protein>
    <recommendedName>
        <fullName evidence="3 10">Beta sliding clamp</fullName>
    </recommendedName>
</protein>
<evidence type="ECO:0000256" key="2">
    <source>
        <dbReference type="ARBA" id="ARBA00010752"/>
    </source>
</evidence>
<dbReference type="NCBIfam" id="TIGR00663">
    <property type="entry name" value="dnan"/>
    <property type="match status" value="1"/>
</dbReference>
<evidence type="ECO:0000259" key="13">
    <source>
        <dbReference type="Pfam" id="PF02768"/>
    </source>
</evidence>
<evidence type="ECO:0000256" key="8">
    <source>
        <dbReference type="ARBA" id="ARBA00022932"/>
    </source>
</evidence>
<evidence type="ECO:0000256" key="3">
    <source>
        <dbReference type="ARBA" id="ARBA00021035"/>
    </source>
</evidence>
<dbReference type="InterPro" id="IPR022635">
    <property type="entry name" value="DNA_polIII_beta_C"/>
</dbReference>
<feature type="domain" description="DNA polymerase III beta sliding clamp central" evidence="12">
    <location>
        <begin position="130"/>
        <end position="246"/>
    </location>
</feature>
<dbReference type="EMBL" id="SMBK01000013">
    <property type="protein sequence ID" value="TCU34051.1"/>
    <property type="molecule type" value="Genomic_DNA"/>
</dbReference>
<evidence type="ECO:0000256" key="10">
    <source>
        <dbReference type="PIRNR" id="PIRNR000804"/>
    </source>
</evidence>
<comment type="subunit">
    <text evidence="10">Forms a ring-shaped head-to-tail homodimer around DNA.</text>
</comment>
<evidence type="ECO:0000256" key="1">
    <source>
        <dbReference type="ARBA" id="ARBA00004496"/>
    </source>
</evidence>
<evidence type="ECO:0000313" key="15">
    <source>
        <dbReference type="Proteomes" id="UP000295507"/>
    </source>
</evidence>
<dbReference type="InterPro" id="IPR022637">
    <property type="entry name" value="DNA_polIII_beta_cen"/>
</dbReference>
<evidence type="ECO:0000256" key="9">
    <source>
        <dbReference type="ARBA" id="ARBA00023125"/>
    </source>
</evidence>
<dbReference type="GO" id="GO:0003677">
    <property type="term" value="F:DNA binding"/>
    <property type="evidence" value="ECO:0007669"/>
    <property type="project" value="UniProtKB-UniRule"/>
</dbReference>
<dbReference type="Pfam" id="PF00712">
    <property type="entry name" value="DNA_pol3_beta"/>
    <property type="match status" value="1"/>
</dbReference>